<name>A0A846QGM2_9BACT</name>
<protein>
    <submittedName>
        <fullName evidence="10">ATP-binding cassette subfamily C protein LapB</fullName>
    </submittedName>
</protein>
<comment type="subcellular location">
    <subcellularLocation>
        <location evidence="1">Cell membrane</location>
        <topology evidence="1">Multi-pass membrane protein</topology>
    </subcellularLocation>
</comment>
<dbReference type="Gene3D" id="3.40.50.300">
    <property type="entry name" value="P-loop containing nucleotide triphosphate hydrolases"/>
    <property type="match status" value="1"/>
</dbReference>
<dbReference type="SUPFAM" id="SSF52540">
    <property type="entry name" value="P-loop containing nucleoside triphosphate hydrolases"/>
    <property type="match status" value="1"/>
</dbReference>
<dbReference type="InterPro" id="IPR027417">
    <property type="entry name" value="P-loop_NTPase"/>
</dbReference>
<evidence type="ECO:0000256" key="4">
    <source>
        <dbReference type="ARBA" id="ARBA00022840"/>
    </source>
</evidence>
<dbReference type="Pfam" id="PF00005">
    <property type="entry name" value="ABC_tran"/>
    <property type="match status" value="1"/>
</dbReference>
<organism evidence="10 11">
    <name type="scientific">Desulfobaculum xiamenense</name>
    <dbReference type="NCBI Taxonomy" id="995050"/>
    <lineage>
        <taxon>Bacteria</taxon>
        <taxon>Pseudomonadati</taxon>
        <taxon>Thermodesulfobacteriota</taxon>
        <taxon>Desulfovibrionia</taxon>
        <taxon>Desulfovibrionales</taxon>
        <taxon>Desulfovibrionaceae</taxon>
        <taxon>Desulfobaculum</taxon>
    </lineage>
</organism>
<keyword evidence="3" id="KW-0547">Nucleotide-binding</keyword>
<keyword evidence="11" id="KW-1185">Reference proteome</keyword>
<evidence type="ECO:0000259" key="9">
    <source>
        <dbReference type="PROSITE" id="PS50929"/>
    </source>
</evidence>
<dbReference type="AlphaFoldDB" id="A0A846QGM2"/>
<evidence type="ECO:0000313" key="11">
    <source>
        <dbReference type="Proteomes" id="UP000580856"/>
    </source>
</evidence>
<proteinExistence type="predicted"/>
<keyword evidence="4 10" id="KW-0067">ATP-binding</keyword>
<evidence type="ECO:0000259" key="8">
    <source>
        <dbReference type="PROSITE" id="PS50893"/>
    </source>
</evidence>
<reference evidence="10 11" key="1">
    <citation type="submission" date="2020-03" db="EMBL/GenBank/DDBJ databases">
        <title>Genomic Encyclopedia of Type Strains, Phase IV (KMG-IV): sequencing the most valuable type-strain genomes for metagenomic binning, comparative biology and taxonomic classification.</title>
        <authorList>
            <person name="Goeker M."/>
        </authorList>
    </citation>
    <scope>NUCLEOTIDE SEQUENCE [LARGE SCALE GENOMIC DNA]</scope>
    <source>
        <strain evidence="10 11">DSM 24233</strain>
    </source>
</reference>
<evidence type="ECO:0000256" key="6">
    <source>
        <dbReference type="ARBA" id="ARBA00023136"/>
    </source>
</evidence>
<dbReference type="PANTHER" id="PTHR43394:SF1">
    <property type="entry name" value="ATP-BINDING CASSETTE SUB-FAMILY B MEMBER 10, MITOCHONDRIAL"/>
    <property type="match status" value="1"/>
</dbReference>
<keyword evidence="6 7" id="KW-0472">Membrane</keyword>
<dbReference type="SMART" id="SM00382">
    <property type="entry name" value="AAA"/>
    <property type="match status" value="1"/>
</dbReference>
<keyword evidence="5 7" id="KW-1133">Transmembrane helix</keyword>
<accession>A0A846QGM2</accession>
<gene>
    <name evidence="10" type="ORF">GGQ74_001078</name>
</gene>
<feature type="domain" description="ABC transporter" evidence="8">
    <location>
        <begin position="328"/>
        <end position="564"/>
    </location>
</feature>
<evidence type="ECO:0000256" key="2">
    <source>
        <dbReference type="ARBA" id="ARBA00022692"/>
    </source>
</evidence>
<dbReference type="PANTHER" id="PTHR43394">
    <property type="entry name" value="ATP-DEPENDENT PERMEASE MDL1, MITOCHONDRIAL"/>
    <property type="match status" value="1"/>
</dbReference>
<dbReference type="InterPro" id="IPR003593">
    <property type="entry name" value="AAA+_ATPase"/>
</dbReference>
<dbReference type="GO" id="GO:0005886">
    <property type="term" value="C:plasma membrane"/>
    <property type="evidence" value="ECO:0007669"/>
    <property type="project" value="UniProtKB-SubCell"/>
</dbReference>
<dbReference type="PROSITE" id="PS50893">
    <property type="entry name" value="ABC_TRANSPORTER_2"/>
    <property type="match status" value="1"/>
</dbReference>
<dbReference type="EMBL" id="JAATJA010000001">
    <property type="protein sequence ID" value="NJB67438.1"/>
    <property type="molecule type" value="Genomic_DNA"/>
</dbReference>
<keyword evidence="2 7" id="KW-0812">Transmembrane</keyword>
<feature type="transmembrane region" description="Helical" evidence="7">
    <location>
        <begin position="139"/>
        <end position="170"/>
    </location>
</feature>
<dbReference type="Gene3D" id="1.20.1560.10">
    <property type="entry name" value="ABC transporter type 1, transmembrane domain"/>
    <property type="match status" value="1"/>
</dbReference>
<evidence type="ECO:0000256" key="5">
    <source>
        <dbReference type="ARBA" id="ARBA00022989"/>
    </source>
</evidence>
<dbReference type="GO" id="GO:0016887">
    <property type="term" value="F:ATP hydrolysis activity"/>
    <property type="evidence" value="ECO:0007669"/>
    <property type="project" value="InterPro"/>
</dbReference>
<feature type="transmembrane region" description="Helical" evidence="7">
    <location>
        <begin position="52"/>
        <end position="69"/>
    </location>
</feature>
<feature type="transmembrane region" description="Helical" evidence="7">
    <location>
        <begin position="20"/>
        <end position="40"/>
    </location>
</feature>
<evidence type="ECO:0000313" key="10">
    <source>
        <dbReference type="EMBL" id="NJB67438.1"/>
    </source>
</evidence>
<dbReference type="InterPro" id="IPR003439">
    <property type="entry name" value="ABC_transporter-like_ATP-bd"/>
</dbReference>
<evidence type="ECO:0000256" key="3">
    <source>
        <dbReference type="ARBA" id="ARBA00022741"/>
    </source>
</evidence>
<dbReference type="PROSITE" id="PS50929">
    <property type="entry name" value="ABC_TM1F"/>
    <property type="match status" value="1"/>
</dbReference>
<dbReference type="InterPro" id="IPR039421">
    <property type="entry name" value="Type_1_exporter"/>
</dbReference>
<dbReference type="Proteomes" id="UP000580856">
    <property type="component" value="Unassembled WGS sequence"/>
</dbReference>
<dbReference type="GO" id="GO:0015421">
    <property type="term" value="F:ABC-type oligopeptide transporter activity"/>
    <property type="evidence" value="ECO:0007669"/>
    <property type="project" value="TreeGrafter"/>
</dbReference>
<evidence type="ECO:0000256" key="1">
    <source>
        <dbReference type="ARBA" id="ARBA00004651"/>
    </source>
</evidence>
<sequence length="570" mass="61111">MNELLKRFGRDRMLAAELATATLLLNFLALADTVFVMIVLRRYVAHGFDGTLIILTLGTLVAIALQFALRRVRETLAAGVDAARERRDALRAAEALVRAQASALDGFSDERAHDIVGELEKARAAFEPASVCNMFDAPFFLLFTLAVWFLSPTLAGVVLVGSALTLVFGLRSLGTSRKAMAALDDAERENRALIGSASHAVDAVRTFLGGRTCRRLWEEQHGRIFALRRALAGVSGRSQSVAQGVGVFARVGVYAVGAKLVVEGHLSTAALIGASMLASYAIQKVSLFVQAAERLERSAEASRRVESFIALPREREGGAVPEAYAGRLRFEDVAFAWEEGARPVFPPVSFELNPGEVLVVVGSNGSGKTTLVRLALGLLRPTTGTIRVDDSPLDGTDLVWWRRQLCYMPQEAAFLDGTIRENLTMATDAPAEFDLQPVIAAAGLREFLDRSEKGVEERIEGGGRNLPLGIRRRLALARGLATGGRVVVLDEPTEGLDAQGMRTVFEALNALAREGRSILVVSHDRNIVRGANYVLDLDAGGEAKPVRVVASSAEAQPSVTATASDQGGAA</sequence>
<evidence type="ECO:0000256" key="7">
    <source>
        <dbReference type="SAM" id="Phobius"/>
    </source>
</evidence>
<dbReference type="RefSeq" id="WP_167940494.1">
    <property type="nucleotide sequence ID" value="NZ_JAATJA010000001.1"/>
</dbReference>
<dbReference type="CDD" id="cd03228">
    <property type="entry name" value="ABCC_MRP_Like"/>
    <property type="match status" value="1"/>
</dbReference>
<dbReference type="SUPFAM" id="SSF90123">
    <property type="entry name" value="ABC transporter transmembrane region"/>
    <property type="match status" value="1"/>
</dbReference>
<feature type="domain" description="ABC transmembrane type-1" evidence="9">
    <location>
        <begin position="21"/>
        <end position="297"/>
    </location>
</feature>
<dbReference type="InterPro" id="IPR011527">
    <property type="entry name" value="ABC1_TM_dom"/>
</dbReference>
<dbReference type="GO" id="GO:0005524">
    <property type="term" value="F:ATP binding"/>
    <property type="evidence" value="ECO:0007669"/>
    <property type="project" value="UniProtKB-KW"/>
</dbReference>
<dbReference type="InterPro" id="IPR036640">
    <property type="entry name" value="ABC1_TM_sf"/>
</dbReference>
<comment type="caution">
    <text evidence="10">The sequence shown here is derived from an EMBL/GenBank/DDBJ whole genome shotgun (WGS) entry which is preliminary data.</text>
</comment>